<dbReference type="PANTHER" id="PTHR30204">
    <property type="entry name" value="REDOX-CYCLING DRUG-SENSING TRANSCRIPTIONAL ACTIVATOR SOXR"/>
    <property type="match status" value="1"/>
</dbReference>
<reference evidence="4" key="1">
    <citation type="journal article" date="2019" name="Int. J. Syst. Evol. Microbiol.">
        <title>The Global Catalogue of Microorganisms (GCM) 10K type strain sequencing project: providing services to taxonomists for standard genome sequencing and annotation.</title>
        <authorList>
            <consortium name="The Broad Institute Genomics Platform"/>
            <consortium name="The Broad Institute Genome Sequencing Center for Infectious Disease"/>
            <person name="Wu L."/>
            <person name="Ma J."/>
        </authorList>
    </citation>
    <scope>NUCLEOTIDE SEQUENCE [LARGE SCALE GENOMIC DNA]</scope>
    <source>
        <strain evidence="4">JCM 19134</strain>
    </source>
</reference>
<dbReference type="GO" id="GO:0003677">
    <property type="term" value="F:DNA binding"/>
    <property type="evidence" value="ECO:0007669"/>
    <property type="project" value="UniProtKB-KW"/>
</dbReference>
<dbReference type="Gene3D" id="1.10.1660.10">
    <property type="match status" value="1"/>
</dbReference>
<dbReference type="PANTHER" id="PTHR30204:SF58">
    <property type="entry name" value="HTH-TYPE TRANSCRIPTIONAL REGULATOR YFMP"/>
    <property type="match status" value="1"/>
</dbReference>
<dbReference type="SUPFAM" id="SSF46955">
    <property type="entry name" value="Putative DNA-binding domain"/>
    <property type="match status" value="1"/>
</dbReference>
<comment type="caution">
    <text evidence="3">The sequence shown here is derived from an EMBL/GenBank/DDBJ whole genome shotgun (WGS) entry which is preliminary data.</text>
</comment>
<dbReference type="RefSeq" id="WP_345425574.1">
    <property type="nucleotide sequence ID" value="NZ_AP031496.1"/>
</dbReference>
<organism evidence="3 4">
    <name type="scientific">Halioxenophilus aromaticivorans</name>
    <dbReference type="NCBI Taxonomy" id="1306992"/>
    <lineage>
        <taxon>Bacteria</taxon>
        <taxon>Pseudomonadati</taxon>
        <taxon>Pseudomonadota</taxon>
        <taxon>Gammaproteobacteria</taxon>
        <taxon>Alteromonadales</taxon>
        <taxon>Alteromonadaceae</taxon>
        <taxon>Halioxenophilus</taxon>
    </lineage>
</organism>
<name>A0AAV3U6V8_9ALTE</name>
<proteinExistence type="predicted"/>
<evidence type="ECO:0000256" key="1">
    <source>
        <dbReference type="ARBA" id="ARBA00023125"/>
    </source>
</evidence>
<dbReference type="GO" id="GO:0003700">
    <property type="term" value="F:DNA-binding transcription factor activity"/>
    <property type="evidence" value="ECO:0007669"/>
    <property type="project" value="InterPro"/>
</dbReference>
<keyword evidence="4" id="KW-1185">Reference proteome</keyword>
<dbReference type="InterPro" id="IPR047057">
    <property type="entry name" value="MerR_fam"/>
</dbReference>
<dbReference type="AlphaFoldDB" id="A0AAV3U6V8"/>
<dbReference type="EMBL" id="BAABLX010000029">
    <property type="protein sequence ID" value="GAA4951804.1"/>
    <property type="molecule type" value="Genomic_DNA"/>
</dbReference>
<feature type="domain" description="HTH merR-type" evidence="2">
    <location>
        <begin position="5"/>
        <end position="72"/>
    </location>
</feature>
<protein>
    <submittedName>
        <fullName evidence="3">MerR family DNA-binding transcriptional regulator</fullName>
    </submittedName>
</protein>
<sequence length="135" mass="15810">MKNKTYSIRELAEEFEVTHRAIRHYEDVGLLSPQRQGRTRVYASVDRTRLKLILRGKRLGLSLTESRQIIDMYEPGKNNRGQLVRLMTAIQQQREQLHRQLSDIHRLLLELDEAESACRKTLDGPTFPEQKEPTV</sequence>
<gene>
    <name evidence="3" type="ORF">GCM10025791_35500</name>
</gene>
<dbReference type="PROSITE" id="PS50937">
    <property type="entry name" value="HTH_MERR_2"/>
    <property type="match status" value="1"/>
</dbReference>
<dbReference type="InterPro" id="IPR009061">
    <property type="entry name" value="DNA-bd_dom_put_sf"/>
</dbReference>
<evidence type="ECO:0000313" key="4">
    <source>
        <dbReference type="Proteomes" id="UP001409585"/>
    </source>
</evidence>
<dbReference type="CDD" id="cd04776">
    <property type="entry name" value="HTH_GnyR"/>
    <property type="match status" value="1"/>
</dbReference>
<dbReference type="InterPro" id="IPR000551">
    <property type="entry name" value="MerR-type_HTH_dom"/>
</dbReference>
<dbReference type="Pfam" id="PF13411">
    <property type="entry name" value="MerR_1"/>
    <property type="match status" value="1"/>
</dbReference>
<evidence type="ECO:0000259" key="2">
    <source>
        <dbReference type="PROSITE" id="PS50937"/>
    </source>
</evidence>
<keyword evidence="1 3" id="KW-0238">DNA-binding</keyword>
<evidence type="ECO:0000313" key="3">
    <source>
        <dbReference type="EMBL" id="GAA4951804.1"/>
    </source>
</evidence>
<accession>A0AAV3U6V8</accession>
<dbReference type="SMART" id="SM00422">
    <property type="entry name" value="HTH_MERR"/>
    <property type="match status" value="1"/>
</dbReference>
<dbReference type="Proteomes" id="UP001409585">
    <property type="component" value="Unassembled WGS sequence"/>
</dbReference>